<feature type="compositionally biased region" description="Low complexity" evidence="4">
    <location>
        <begin position="1093"/>
        <end position="1109"/>
    </location>
</feature>
<dbReference type="InterPro" id="IPR027417">
    <property type="entry name" value="P-loop_NTPase"/>
</dbReference>
<feature type="repeat" description="WD" evidence="3">
    <location>
        <begin position="1368"/>
        <end position="1409"/>
    </location>
</feature>
<evidence type="ECO:0000256" key="1">
    <source>
        <dbReference type="ARBA" id="ARBA00022574"/>
    </source>
</evidence>
<dbReference type="SMART" id="SM00320">
    <property type="entry name" value="WD40"/>
    <property type="match status" value="10"/>
</dbReference>
<dbReference type="CDD" id="cd00200">
    <property type="entry name" value="WD40"/>
    <property type="match status" value="1"/>
</dbReference>
<proteinExistence type="predicted"/>
<dbReference type="SUPFAM" id="SSF52540">
    <property type="entry name" value="P-loop containing nucleoside triphosphate hydrolases"/>
    <property type="match status" value="1"/>
</dbReference>
<protein>
    <submittedName>
        <fullName evidence="6">WD40 repeat-containing protein</fullName>
    </submittedName>
</protein>
<dbReference type="InterPro" id="IPR002182">
    <property type="entry name" value="NB-ARC"/>
</dbReference>
<dbReference type="PRINTS" id="PR00364">
    <property type="entry name" value="DISEASERSIST"/>
</dbReference>
<dbReference type="InterPro" id="IPR025139">
    <property type="entry name" value="DUF4062"/>
</dbReference>
<dbReference type="Pfam" id="PF13271">
    <property type="entry name" value="DUF4062"/>
    <property type="match status" value="1"/>
</dbReference>
<dbReference type="InterPro" id="IPR015943">
    <property type="entry name" value="WD40/YVTN_repeat-like_dom_sf"/>
</dbReference>
<dbReference type="SUPFAM" id="SSF50978">
    <property type="entry name" value="WD40 repeat-like"/>
    <property type="match status" value="2"/>
</dbReference>
<dbReference type="PATRIC" id="fig|1502723.3.peg.5623"/>
<feature type="repeat" description="WD" evidence="3">
    <location>
        <begin position="761"/>
        <end position="803"/>
    </location>
</feature>
<keyword evidence="2" id="KW-0677">Repeat</keyword>
<evidence type="ECO:0000256" key="2">
    <source>
        <dbReference type="ARBA" id="ARBA00022737"/>
    </source>
</evidence>
<dbReference type="Proteomes" id="UP000032545">
    <property type="component" value="Unassembled WGS sequence"/>
</dbReference>
<dbReference type="PANTHER" id="PTHR19848">
    <property type="entry name" value="WD40 REPEAT PROTEIN"/>
    <property type="match status" value="1"/>
</dbReference>
<feature type="region of interest" description="Disordered" evidence="4">
    <location>
        <begin position="1091"/>
        <end position="1111"/>
    </location>
</feature>
<dbReference type="Gene3D" id="2.130.10.10">
    <property type="entry name" value="YVTN repeat-like/Quinoprotein amine dehydrogenase"/>
    <property type="match status" value="5"/>
</dbReference>
<organism evidence="6 7">
    <name type="scientific">Frankia torreyi</name>
    <dbReference type="NCBI Taxonomy" id="1856"/>
    <lineage>
        <taxon>Bacteria</taxon>
        <taxon>Bacillati</taxon>
        <taxon>Actinomycetota</taxon>
        <taxon>Actinomycetes</taxon>
        <taxon>Frankiales</taxon>
        <taxon>Frankiaceae</taxon>
        <taxon>Frankia</taxon>
    </lineage>
</organism>
<dbReference type="SMART" id="SM00382">
    <property type="entry name" value="AAA"/>
    <property type="match status" value="1"/>
</dbReference>
<feature type="domain" description="AAA+ ATPase" evidence="5">
    <location>
        <begin position="229"/>
        <end position="400"/>
    </location>
</feature>
<evidence type="ECO:0000256" key="3">
    <source>
        <dbReference type="PROSITE-ProRule" id="PRU00221"/>
    </source>
</evidence>
<evidence type="ECO:0000256" key="4">
    <source>
        <dbReference type="SAM" id="MobiDB-lite"/>
    </source>
</evidence>
<evidence type="ECO:0000259" key="5">
    <source>
        <dbReference type="SMART" id="SM00382"/>
    </source>
</evidence>
<dbReference type="PANTHER" id="PTHR19848:SF8">
    <property type="entry name" value="F-BOX AND WD REPEAT DOMAIN CONTAINING 7"/>
    <property type="match status" value="1"/>
</dbReference>
<dbReference type="PROSITE" id="PS50082">
    <property type="entry name" value="WD_REPEATS_2"/>
    <property type="match status" value="2"/>
</dbReference>
<dbReference type="Gene3D" id="3.40.50.300">
    <property type="entry name" value="P-loop containing nucleotide triphosphate hydrolases"/>
    <property type="match status" value="1"/>
</dbReference>
<dbReference type="InterPro" id="IPR001680">
    <property type="entry name" value="WD40_rpt"/>
</dbReference>
<sequence length="1447" mass="153764">MRGGRRRIPFRLDERWEVVRVRVFLSHTGELSRVPAERSWVQAAADAVGRMKFAAVDMAFFAVADAPPAEVCEREVAGCDVYVGIIGFRYGSPVRDRPEVSYTELEFDTATRLDRPRLMFLLDPDRVQGGYELFIDPSHGDRQEAFRRRILDSGVTAGKVASPADLETQLLQALAVLAARPDVSPGPAEPAVEAEIRWLPELTGREIDRTELALDAARRLVEPAADGPAAPIVALHGAGGFGKTTLARMIGHRDDIRARYPDGVLWVGVGPDLAGVPLAETVNGLSRRLGDRSVGSSDPAQAGMRLGELLAERRMLLIVDDAWSADQLAPFLHGGHRCGRLVTGRDRSVFPPEASVVAVDAMAREQSIGILTAAVPDLSTSTSADLLAARCGDWPLLLGLAAGAIRTRVGRGVPVSDAVSATLEGFAAAGPGAFDDERNRARSVAAAITASVDILTIGSDPDRVARYHELAIFAEGAVIPLPVLERFWAAGAGWTSWQTGRFCELLDELALARLGQDPPGLTLHQVIREHLRLALGDTLPAAHGRLLDAYRRDLPAVDGRTAWWLLTESETYLWRHLLAHLRQAIGPGPGGAAAPPADVAPQPDDEAEALVHDLRWIVAQFTRSGAVAVEADLARSADPELGLLAGVVARSLDVLTPTPVPDILAPTLLARMASDERLSDLAAVFAATLHGARLTPVWPELDRPHNALKRVLSAGEAAVSALAVSRDGKRLFVGESSDVWGVRPGEVRFWDVASGRPEGGVRGHPQGVTAVSVQDTWRGLLAIADGAGQVGVWDMSSGTLRYSIDGAAGRVNGLRFTADGRWLVVGHAHRDDGPDGRPEPSPVAVRIFDSRTGALYRSLPGSGQVELAGVPDGAWLAVRSDDGLVRLWNVADDIVFAVLPAGIDTRSVNILPEFAPARRQLLAISPDCRLLATASGRAVFVWDVETRSVRASFTGHDGTVSTVSFLPDGRSLVVGESVPDTGRKKAGCLYVWNIVDGSLDRRLSGHVGGVAAMAIAPGGEWIAVAEAAEPSISGRRAVIRVWDTADWNQRGVLTGHRDRITGLLVAPDGHWLASVGDYGPTVRIWEVRRDAADPTSANDADDATATAGDPRGRWLVSGHGDGTVRTWSSGGDADAMVAAHDAAVRAVLLAPTGGWFASTTREFQAGGDQVIVRAVRDGELLSRIQAGVATSSDWGAAPDGTWLAVRTHEGIQIWNPHTGGLLDEFQTDGVTTRIAASPIAGPSTVPVALVVTSSLRGAEGRCRISLWTAAAGREFGVERSVDRGVGDVMVSEAAGEIVLVDYGGMVTRLDLRTLKARANPGDLGPIAKAAYLPDGSGLLTVEHRGRGDERPISITAWDLPGGTRTASFSGHLGGVTAFSVSGDQSMLASVDEANVLRVFDLRSAARVAALRIEGRVDDCGWLGEATSRSVWTFGRGGLRLWRLDVPG</sequence>
<evidence type="ECO:0000313" key="6">
    <source>
        <dbReference type="EMBL" id="KJE24309.1"/>
    </source>
</evidence>
<reference evidence="6 7" key="2">
    <citation type="journal article" date="2016" name="Genome Announc.">
        <title>Permanent Draft Genome Sequences for Two Variants of Frankia sp. Strain CpI1, the First Frankia Strain Isolated from Root Nodules of Comptonia peregrina.</title>
        <authorList>
            <person name="Oshone R."/>
            <person name="Hurst S.G.IV."/>
            <person name="Abebe-Akele F."/>
            <person name="Simpson S."/>
            <person name="Morris K."/>
            <person name="Thomas W.K."/>
            <person name="Tisa L.S."/>
        </authorList>
    </citation>
    <scope>NUCLEOTIDE SEQUENCE [LARGE SCALE GENOMIC DNA]</scope>
    <source>
        <strain evidence="7">CpI1-S</strain>
    </source>
</reference>
<accession>A0A0D8BJX8</accession>
<comment type="caution">
    <text evidence="6">The sequence shown here is derived from an EMBL/GenBank/DDBJ whole genome shotgun (WGS) entry which is preliminary data.</text>
</comment>
<dbReference type="SUPFAM" id="SSF82171">
    <property type="entry name" value="DPP6 N-terminal domain-like"/>
    <property type="match status" value="1"/>
</dbReference>
<dbReference type="Pfam" id="PF00931">
    <property type="entry name" value="NB-ARC"/>
    <property type="match status" value="1"/>
</dbReference>
<dbReference type="InterPro" id="IPR036322">
    <property type="entry name" value="WD40_repeat_dom_sf"/>
</dbReference>
<name>A0A0D8BJX8_9ACTN</name>
<dbReference type="GO" id="GO:0043531">
    <property type="term" value="F:ADP binding"/>
    <property type="evidence" value="ECO:0007669"/>
    <property type="project" value="InterPro"/>
</dbReference>
<keyword evidence="1 3" id="KW-0853">WD repeat</keyword>
<dbReference type="Pfam" id="PF00400">
    <property type="entry name" value="WD40"/>
    <property type="match status" value="5"/>
</dbReference>
<evidence type="ECO:0000313" key="7">
    <source>
        <dbReference type="Proteomes" id="UP000032545"/>
    </source>
</evidence>
<keyword evidence="7" id="KW-1185">Reference proteome</keyword>
<dbReference type="EMBL" id="JYFN01000007">
    <property type="protein sequence ID" value="KJE24309.1"/>
    <property type="molecule type" value="Genomic_DNA"/>
</dbReference>
<dbReference type="InterPro" id="IPR003593">
    <property type="entry name" value="AAA+_ATPase"/>
</dbReference>
<gene>
    <name evidence="6" type="ORF">FF36_01384</name>
</gene>
<reference evidence="7" key="1">
    <citation type="submission" date="2015-02" db="EMBL/GenBank/DDBJ databases">
        <title>Draft Genome of Frankia sp. CpI1-S.</title>
        <authorList>
            <person name="Oshone R.T."/>
            <person name="Ngom M."/>
            <person name="Ghodhbane-Gtari F."/>
            <person name="Gtari M."/>
            <person name="Morris K."/>
            <person name="Thomas K."/>
            <person name="Sen A."/>
            <person name="Tisa L.S."/>
        </authorList>
    </citation>
    <scope>NUCLEOTIDE SEQUENCE [LARGE SCALE GENOMIC DNA]</scope>
    <source>
        <strain evidence="7">CpI1-S</strain>
    </source>
</reference>